<feature type="chain" id="PRO_5029723744" description="L-tryptophan decarboxylase PsiD-like domain-containing protein" evidence="3">
    <location>
        <begin position="20"/>
        <end position="509"/>
    </location>
</feature>
<evidence type="ECO:0000313" key="5">
    <source>
        <dbReference type="EnsemblMetazoa" id="CLYHEMP012933.1"/>
    </source>
</evidence>
<accession>A0A7M5WTM1</accession>
<keyword evidence="6" id="KW-1185">Reference proteome</keyword>
<dbReference type="GO" id="GO:0006646">
    <property type="term" value="P:phosphatidylethanolamine biosynthetic process"/>
    <property type="evidence" value="ECO:0007669"/>
    <property type="project" value="TreeGrafter"/>
</dbReference>
<name>A0A7M5WTM1_9CNID</name>
<dbReference type="PANTHER" id="PTHR10067:SF9">
    <property type="entry name" value="PHOSPHATIDYLSERINE DECARBOXYLASE FAMILY PROTEIN (AFU_ORTHOLOGUE AFUA_7G01730)"/>
    <property type="match status" value="1"/>
</dbReference>
<sequence length="509" mass="58773">MCLLFVIWYFSCVITTLHAARIDQYGYHGDANERFLDQIYPRQSQLYRTTPRETKVMNAFITQLKTKCKNDVICKTLLENILVNSLTRNLQSMSPIGVKYLQLHDPVEKLYIAILSDPDLYMYFNQMFEQQNPSGIVENWEEFIVLLNYVMTYPPQYNRYSDSFLLCCPINALLDWPSSTPAGRACFLHENLNKLAKDILNYWGKYLQSEASTTFLSDSLNGWFSSVALEAMKDWHGRTFQQQFVCDPMKPHWGFQSWDDFFTRKFREGMRPLPYPDSSKFITNACESVPIKIARDVKARDMFWIKEQPYSLSHMLNNNKLHKYFIGGTVYQGFLSTNAYHRWHSPISGTIIDYEHIEGAYFSQAYSVDGDSHAPVKSQSYLSQVAARAAIYILADDPEIGVICFLSIGMVEISSNEITVQKGQHVDKGDELGMFHYGGSSHCLIFPPHLDVVFDVVPTDVSHEMLLLREPNIHVRSKIATVRLKTQHHGKVASEELRRYTVETVYRKP</sequence>
<evidence type="ECO:0000256" key="3">
    <source>
        <dbReference type="SAM" id="SignalP"/>
    </source>
</evidence>
<evidence type="ECO:0000313" key="6">
    <source>
        <dbReference type="Proteomes" id="UP000594262"/>
    </source>
</evidence>
<dbReference type="EnsemblMetazoa" id="CLYHEMT012933.1">
    <property type="protein sequence ID" value="CLYHEMP012933.1"/>
    <property type="gene ID" value="CLYHEMG012933"/>
</dbReference>
<dbReference type="RefSeq" id="XP_066934528.1">
    <property type="nucleotide sequence ID" value="XM_067078427.1"/>
</dbReference>
<dbReference type="InterPro" id="IPR022237">
    <property type="entry name" value="PsiD-like"/>
</dbReference>
<keyword evidence="2" id="KW-0456">Lyase</keyword>
<dbReference type="GO" id="GO:0004609">
    <property type="term" value="F:phosphatidylserine decarboxylase activity"/>
    <property type="evidence" value="ECO:0007669"/>
    <property type="project" value="InterPro"/>
</dbReference>
<dbReference type="OrthoDB" id="5961150at2759"/>
<dbReference type="InterPro" id="IPR003817">
    <property type="entry name" value="PS_Dcarbxylase"/>
</dbReference>
<keyword evidence="1" id="KW-0210">Decarboxylase</keyword>
<feature type="domain" description="L-tryptophan decarboxylase PsiD-like" evidence="4">
    <location>
        <begin position="105"/>
        <end position="232"/>
    </location>
</feature>
<protein>
    <recommendedName>
        <fullName evidence="4">L-tryptophan decarboxylase PsiD-like domain-containing protein</fullName>
    </recommendedName>
</protein>
<organism evidence="5 6">
    <name type="scientific">Clytia hemisphaerica</name>
    <dbReference type="NCBI Taxonomy" id="252671"/>
    <lineage>
        <taxon>Eukaryota</taxon>
        <taxon>Metazoa</taxon>
        <taxon>Cnidaria</taxon>
        <taxon>Hydrozoa</taxon>
        <taxon>Hydroidolina</taxon>
        <taxon>Leptothecata</taxon>
        <taxon>Obeliida</taxon>
        <taxon>Clytiidae</taxon>
        <taxon>Clytia</taxon>
    </lineage>
</organism>
<dbReference type="GO" id="GO:0005739">
    <property type="term" value="C:mitochondrion"/>
    <property type="evidence" value="ECO:0007669"/>
    <property type="project" value="TreeGrafter"/>
</dbReference>
<feature type="signal peptide" evidence="3">
    <location>
        <begin position="1"/>
        <end position="19"/>
    </location>
</feature>
<dbReference type="GeneID" id="136822183"/>
<evidence type="ECO:0000256" key="1">
    <source>
        <dbReference type="ARBA" id="ARBA00022793"/>
    </source>
</evidence>
<dbReference type="Pfam" id="PF02666">
    <property type="entry name" value="PS_Dcarbxylase"/>
    <property type="match status" value="1"/>
</dbReference>
<keyword evidence="3" id="KW-0732">Signal</keyword>
<evidence type="ECO:0000256" key="2">
    <source>
        <dbReference type="ARBA" id="ARBA00023239"/>
    </source>
</evidence>
<reference evidence="5" key="1">
    <citation type="submission" date="2021-01" db="UniProtKB">
        <authorList>
            <consortium name="EnsemblMetazoa"/>
        </authorList>
    </citation>
    <scope>IDENTIFICATION</scope>
</reference>
<dbReference type="AlphaFoldDB" id="A0A7M5WTM1"/>
<proteinExistence type="predicted"/>
<dbReference type="PANTHER" id="PTHR10067">
    <property type="entry name" value="PHOSPHATIDYLSERINE DECARBOXYLASE"/>
    <property type="match status" value="1"/>
</dbReference>
<dbReference type="Pfam" id="PF12588">
    <property type="entry name" value="PSDC"/>
    <property type="match status" value="1"/>
</dbReference>
<dbReference type="Proteomes" id="UP000594262">
    <property type="component" value="Unplaced"/>
</dbReference>
<evidence type="ECO:0000259" key="4">
    <source>
        <dbReference type="Pfam" id="PF12588"/>
    </source>
</evidence>